<name>A0A5C5W8F5_9BACT</name>
<gene>
    <name evidence="4" type="ORF">Pla111_18380</name>
</gene>
<dbReference type="InterPro" id="IPR050955">
    <property type="entry name" value="Plant_Biomass_Hydrol_Est"/>
</dbReference>
<organism evidence="4 5">
    <name type="scientific">Botrimarina hoheduenensis</name>
    <dbReference type="NCBI Taxonomy" id="2528000"/>
    <lineage>
        <taxon>Bacteria</taxon>
        <taxon>Pseudomonadati</taxon>
        <taxon>Planctomycetota</taxon>
        <taxon>Planctomycetia</taxon>
        <taxon>Pirellulales</taxon>
        <taxon>Lacipirellulaceae</taxon>
        <taxon>Botrimarina</taxon>
    </lineage>
</organism>
<dbReference type="RefSeq" id="WP_197524885.1">
    <property type="nucleotide sequence ID" value="NZ_SJPH01000003.1"/>
</dbReference>
<evidence type="ECO:0000313" key="4">
    <source>
        <dbReference type="EMBL" id="TWT46737.1"/>
    </source>
</evidence>
<dbReference type="SUPFAM" id="SSF53474">
    <property type="entry name" value="alpha/beta-Hydrolases"/>
    <property type="match status" value="1"/>
</dbReference>
<evidence type="ECO:0000256" key="2">
    <source>
        <dbReference type="ARBA" id="ARBA00022801"/>
    </source>
</evidence>
<dbReference type="InterPro" id="IPR029058">
    <property type="entry name" value="AB_hydrolase_fold"/>
</dbReference>
<evidence type="ECO:0000256" key="1">
    <source>
        <dbReference type="ARBA" id="ARBA00022729"/>
    </source>
</evidence>
<reference evidence="4 5" key="1">
    <citation type="submission" date="2019-02" db="EMBL/GenBank/DDBJ databases">
        <title>Deep-cultivation of Planctomycetes and their phenomic and genomic characterization uncovers novel biology.</title>
        <authorList>
            <person name="Wiegand S."/>
            <person name="Jogler M."/>
            <person name="Boedeker C."/>
            <person name="Pinto D."/>
            <person name="Vollmers J."/>
            <person name="Rivas-Marin E."/>
            <person name="Kohn T."/>
            <person name="Peeters S.H."/>
            <person name="Heuer A."/>
            <person name="Rast P."/>
            <person name="Oberbeckmann S."/>
            <person name="Bunk B."/>
            <person name="Jeske O."/>
            <person name="Meyerdierks A."/>
            <person name="Storesund J.E."/>
            <person name="Kallscheuer N."/>
            <person name="Luecker S."/>
            <person name="Lage O.M."/>
            <person name="Pohl T."/>
            <person name="Merkel B.J."/>
            <person name="Hornburger P."/>
            <person name="Mueller R.-W."/>
            <person name="Bruemmer F."/>
            <person name="Labrenz M."/>
            <person name="Spormann A.M."/>
            <person name="Op Den Camp H."/>
            <person name="Overmann J."/>
            <person name="Amann R."/>
            <person name="Jetten M.S.M."/>
            <person name="Mascher T."/>
            <person name="Medema M.H."/>
            <person name="Devos D.P."/>
            <person name="Kaster A.-K."/>
            <person name="Ovreas L."/>
            <person name="Rohde M."/>
            <person name="Galperin M.Y."/>
            <person name="Jogler C."/>
        </authorList>
    </citation>
    <scope>NUCLEOTIDE SEQUENCE [LARGE SCALE GENOMIC DNA]</scope>
    <source>
        <strain evidence="4 5">Pla111</strain>
    </source>
</reference>
<proteinExistence type="predicted"/>
<dbReference type="EMBL" id="SJPH01000003">
    <property type="protein sequence ID" value="TWT46737.1"/>
    <property type="molecule type" value="Genomic_DNA"/>
</dbReference>
<protein>
    <recommendedName>
        <fullName evidence="6">Alpha/beta hydrolase family protein</fullName>
    </recommendedName>
</protein>
<evidence type="ECO:0000256" key="3">
    <source>
        <dbReference type="SAM" id="MobiDB-lite"/>
    </source>
</evidence>
<accession>A0A5C5W8F5</accession>
<evidence type="ECO:0008006" key="6">
    <source>
        <dbReference type="Google" id="ProtNLM"/>
    </source>
</evidence>
<evidence type="ECO:0000313" key="5">
    <source>
        <dbReference type="Proteomes" id="UP000318995"/>
    </source>
</evidence>
<dbReference type="AlphaFoldDB" id="A0A5C5W8F5"/>
<dbReference type="Proteomes" id="UP000318995">
    <property type="component" value="Unassembled WGS sequence"/>
</dbReference>
<comment type="caution">
    <text evidence="4">The sequence shown here is derived from an EMBL/GenBank/DDBJ whole genome shotgun (WGS) entry which is preliminary data.</text>
</comment>
<sequence length="887" mass="95582">MTEEAAQSEQTQPEQTQSEQTQPGPAAEEAPVAAGPTGGVNEESTPTAEPEKALPPAVPATPLEPSEWLVLPRVGDYRRQPLHADPVESAWIKGEDWPPHAGTTLPSADGRAVKWRAATADDTGATELIGGYAYAEFECAAPGIYLLDARGVAAVLLNDQWVVGDPYRTDRFRPPVPLLAGKNRVLLHLAEGGARVRFELAPTSVFWRASSAMLPDGVAGEERSLVGSLLLVNPLAKPLDSLSIAVAIEGSASAPQVEALPSIGPLAVYPVGLAWKSLGELAPGEHRLRVTLSDGEGESLAETTLPWRVIEQGAVQTASFVSRQDATPQPYVIAPPRDKPLADPTTGIVLLLHDAGQSPAEAVAELGALAGWAIVAPSGRGPYGFDWQAWSEADALEALDDCLLRINPRRKPSADRTVVVAGRGMGGHGALSLAVAHPDRFAAAVIDEGWLSHASVGRTPVVRNKASALEQLLARPTEARNPLNRLSNTRAMALGVGVSQTARSATIEQARQLRGALGTFHPLFSYREGLADEGGLNQLLTQTLASLPPATADEPDEIDFSVPGGDASSSVAWVTLVAPQQEAQLSQVKLRRDPATHRVSGTTDNVREIELRLAEFAGESTVVVTLDQSAEIQWKPTPRSPTLRLERDKQDRWGRARTRWDNVGKNPQRPGGLRSAFMNRPLLVYGTRGTEEENAWCEAKARYDAQTFLYRGAGRLDVIADRDFSFTADPGRNLVFYGNESINSASRFWMQLAPTRVQSGLVEVWPTREKRDARPESGDDLTVLHITPRPDLGQRFGGAPAQRQALLAMVGGTGLKGLRGASRLRYFWSGVEYPDLLVFSPLRVPGESEKPSPAEGAWGVERVHAAGYYSQQWRIPGGEILWREPAL</sequence>
<dbReference type="Gene3D" id="3.40.50.1820">
    <property type="entry name" value="alpha/beta hydrolase"/>
    <property type="match status" value="1"/>
</dbReference>
<dbReference type="PANTHER" id="PTHR43037">
    <property type="entry name" value="UNNAMED PRODUCT-RELATED"/>
    <property type="match status" value="1"/>
</dbReference>
<feature type="compositionally biased region" description="Low complexity" evidence="3">
    <location>
        <begin position="1"/>
        <end position="35"/>
    </location>
</feature>
<dbReference type="GO" id="GO:0016787">
    <property type="term" value="F:hydrolase activity"/>
    <property type="evidence" value="ECO:0007669"/>
    <property type="project" value="UniProtKB-KW"/>
</dbReference>
<keyword evidence="5" id="KW-1185">Reference proteome</keyword>
<dbReference type="PANTHER" id="PTHR43037:SF5">
    <property type="entry name" value="FERULOYL ESTERASE"/>
    <property type="match status" value="1"/>
</dbReference>
<feature type="region of interest" description="Disordered" evidence="3">
    <location>
        <begin position="1"/>
        <end position="62"/>
    </location>
</feature>
<keyword evidence="2" id="KW-0378">Hydrolase</keyword>
<keyword evidence="1" id="KW-0732">Signal</keyword>